<name>A0A5B7FJ40_PORTR</name>
<evidence type="ECO:0000313" key="2">
    <source>
        <dbReference type="EMBL" id="MPC47351.1"/>
    </source>
</evidence>
<accession>A0A5B7FJ40</accession>
<proteinExistence type="predicted"/>
<dbReference type="AlphaFoldDB" id="A0A5B7FJ40"/>
<evidence type="ECO:0000256" key="1">
    <source>
        <dbReference type="SAM" id="MobiDB-lite"/>
    </source>
</evidence>
<feature type="compositionally biased region" description="Polar residues" evidence="1">
    <location>
        <begin position="67"/>
        <end position="94"/>
    </location>
</feature>
<feature type="region of interest" description="Disordered" evidence="1">
    <location>
        <begin position="65"/>
        <end position="94"/>
    </location>
</feature>
<protein>
    <submittedName>
        <fullName evidence="2">Uncharacterized protein</fullName>
    </submittedName>
</protein>
<gene>
    <name evidence="2" type="ORF">E2C01_041093</name>
</gene>
<dbReference type="EMBL" id="VSRR010007689">
    <property type="protein sequence ID" value="MPC47351.1"/>
    <property type="molecule type" value="Genomic_DNA"/>
</dbReference>
<organism evidence="2 3">
    <name type="scientific">Portunus trituberculatus</name>
    <name type="common">Swimming crab</name>
    <name type="synonym">Neptunus trituberculatus</name>
    <dbReference type="NCBI Taxonomy" id="210409"/>
    <lineage>
        <taxon>Eukaryota</taxon>
        <taxon>Metazoa</taxon>
        <taxon>Ecdysozoa</taxon>
        <taxon>Arthropoda</taxon>
        <taxon>Crustacea</taxon>
        <taxon>Multicrustacea</taxon>
        <taxon>Malacostraca</taxon>
        <taxon>Eumalacostraca</taxon>
        <taxon>Eucarida</taxon>
        <taxon>Decapoda</taxon>
        <taxon>Pleocyemata</taxon>
        <taxon>Brachyura</taxon>
        <taxon>Eubrachyura</taxon>
        <taxon>Portunoidea</taxon>
        <taxon>Portunidae</taxon>
        <taxon>Portuninae</taxon>
        <taxon>Portunus</taxon>
    </lineage>
</organism>
<dbReference type="Proteomes" id="UP000324222">
    <property type="component" value="Unassembled WGS sequence"/>
</dbReference>
<keyword evidence="3" id="KW-1185">Reference proteome</keyword>
<reference evidence="2 3" key="1">
    <citation type="submission" date="2019-05" db="EMBL/GenBank/DDBJ databases">
        <title>Another draft genome of Portunus trituberculatus and its Hox gene families provides insights of decapod evolution.</title>
        <authorList>
            <person name="Jeong J.-H."/>
            <person name="Song I."/>
            <person name="Kim S."/>
            <person name="Choi T."/>
            <person name="Kim D."/>
            <person name="Ryu S."/>
            <person name="Kim W."/>
        </authorList>
    </citation>
    <scope>NUCLEOTIDE SEQUENCE [LARGE SCALE GENOMIC DNA]</scope>
    <source>
        <tissue evidence="2">Muscle</tissue>
    </source>
</reference>
<comment type="caution">
    <text evidence="2">The sequence shown here is derived from an EMBL/GenBank/DDBJ whole genome shotgun (WGS) entry which is preliminary data.</text>
</comment>
<evidence type="ECO:0000313" key="3">
    <source>
        <dbReference type="Proteomes" id="UP000324222"/>
    </source>
</evidence>
<sequence>MTDLIKSLELTQAKTVDLKNEVKVLRKSEVTYKTTIDGLKQGVEELEKQTNYQEDYNRRNNLRISGLQDQPGVSETWEETAQSVEASRRQTAVT</sequence>